<dbReference type="VEuPathDB" id="FungiDB:AB675_1340"/>
<feature type="domain" description="GATA-type" evidence="11">
    <location>
        <begin position="238"/>
        <end position="291"/>
    </location>
</feature>
<feature type="region of interest" description="Disordered" evidence="10">
    <location>
        <begin position="196"/>
        <end position="238"/>
    </location>
</feature>
<evidence type="ECO:0000256" key="4">
    <source>
        <dbReference type="ARBA" id="ARBA00022771"/>
    </source>
</evidence>
<dbReference type="SMART" id="SM00401">
    <property type="entry name" value="ZnF_GATA"/>
    <property type="match status" value="2"/>
</dbReference>
<evidence type="ECO:0000256" key="7">
    <source>
        <dbReference type="ARBA" id="ARBA00023163"/>
    </source>
</evidence>
<dbReference type="PANTHER" id="PTHR10071:SF335">
    <property type="entry name" value="IRON-SENSING TRANSCRIPTIONAL REPRESSOR-RELATED"/>
    <property type="match status" value="1"/>
</dbReference>
<feature type="compositionally biased region" description="Low complexity" evidence="10">
    <location>
        <begin position="135"/>
        <end position="150"/>
    </location>
</feature>
<dbReference type="OrthoDB" id="515401at2759"/>
<dbReference type="GO" id="GO:0045944">
    <property type="term" value="P:positive regulation of transcription by RNA polymerase II"/>
    <property type="evidence" value="ECO:0007669"/>
    <property type="project" value="TreeGrafter"/>
</dbReference>
<dbReference type="InterPro" id="IPR013088">
    <property type="entry name" value="Znf_NHR/GATA"/>
</dbReference>
<dbReference type="FunFam" id="3.30.50.10:FF:000007">
    <property type="entry name" value="Nitrogen regulatory AreA, N-terminal"/>
    <property type="match status" value="1"/>
</dbReference>
<dbReference type="PROSITE" id="PS00344">
    <property type="entry name" value="GATA_ZN_FINGER_1"/>
    <property type="match status" value="2"/>
</dbReference>
<evidence type="ECO:0000256" key="5">
    <source>
        <dbReference type="ARBA" id="ARBA00022833"/>
    </source>
</evidence>
<keyword evidence="2" id="KW-0479">Metal-binding</keyword>
<dbReference type="GO" id="GO:0000981">
    <property type="term" value="F:DNA-binding transcription factor activity, RNA polymerase II-specific"/>
    <property type="evidence" value="ECO:0007669"/>
    <property type="project" value="TreeGrafter"/>
</dbReference>
<protein>
    <submittedName>
        <fullName evidence="12">GATA factor SREP</fullName>
    </submittedName>
</protein>
<evidence type="ECO:0000313" key="13">
    <source>
        <dbReference type="Proteomes" id="UP000038010"/>
    </source>
</evidence>
<evidence type="ECO:0000256" key="3">
    <source>
        <dbReference type="ARBA" id="ARBA00022737"/>
    </source>
</evidence>
<feature type="compositionally biased region" description="Polar residues" evidence="10">
    <location>
        <begin position="28"/>
        <end position="60"/>
    </location>
</feature>
<organism evidence="12 13">
    <name type="scientific">Cyphellophora attinorum</name>
    <dbReference type="NCBI Taxonomy" id="1664694"/>
    <lineage>
        <taxon>Eukaryota</taxon>
        <taxon>Fungi</taxon>
        <taxon>Dikarya</taxon>
        <taxon>Ascomycota</taxon>
        <taxon>Pezizomycotina</taxon>
        <taxon>Eurotiomycetes</taxon>
        <taxon>Chaetothyriomycetidae</taxon>
        <taxon>Chaetothyriales</taxon>
        <taxon>Cyphellophoraceae</taxon>
        <taxon>Cyphellophora</taxon>
    </lineage>
</organism>
<evidence type="ECO:0000256" key="6">
    <source>
        <dbReference type="ARBA" id="ARBA00023015"/>
    </source>
</evidence>
<dbReference type="RefSeq" id="XP_017995096.1">
    <property type="nucleotide sequence ID" value="XM_018141221.1"/>
</dbReference>
<keyword evidence="13" id="KW-1185">Reference proteome</keyword>
<keyword evidence="5" id="KW-0862">Zinc</keyword>
<keyword evidence="6" id="KW-0805">Transcription regulation</keyword>
<keyword evidence="8" id="KW-0539">Nucleus</keyword>
<dbReference type="STRING" id="1664694.A0A0N1H3S0"/>
<evidence type="ECO:0000259" key="11">
    <source>
        <dbReference type="PROSITE" id="PS50114"/>
    </source>
</evidence>
<feature type="domain" description="GATA-type" evidence="11">
    <location>
        <begin position="78"/>
        <end position="132"/>
    </location>
</feature>
<dbReference type="PANTHER" id="PTHR10071">
    <property type="entry name" value="TRANSCRIPTION FACTOR GATA FAMILY MEMBER"/>
    <property type="match status" value="1"/>
</dbReference>
<feature type="region of interest" description="Disordered" evidence="10">
    <location>
        <begin position="299"/>
        <end position="408"/>
    </location>
</feature>
<evidence type="ECO:0000256" key="8">
    <source>
        <dbReference type="ARBA" id="ARBA00023242"/>
    </source>
</evidence>
<gene>
    <name evidence="12" type="ORF">AB675_1340</name>
</gene>
<dbReference type="GO" id="GO:0005634">
    <property type="term" value="C:nucleus"/>
    <property type="evidence" value="ECO:0007669"/>
    <property type="project" value="UniProtKB-SubCell"/>
</dbReference>
<dbReference type="AlphaFoldDB" id="A0A0N1H3S0"/>
<dbReference type="GO" id="GO:0008270">
    <property type="term" value="F:zinc ion binding"/>
    <property type="evidence" value="ECO:0007669"/>
    <property type="project" value="UniProtKB-KW"/>
</dbReference>
<keyword evidence="4 9" id="KW-0863">Zinc-finger</keyword>
<dbReference type="GO" id="GO:0006879">
    <property type="term" value="P:intracellular iron ion homeostasis"/>
    <property type="evidence" value="ECO:0007669"/>
    <property type="project" value="UniProtKB-ARBA"/>
</dbReference>
<comment type="caution">
    <text evidence="12">The sequence shown here is derived from an EMBL/GenBank/DDBJ whole genome shotgun (WGS) entry which is preliminary data.</text>
</comment>
<dbReference type="Gene3D" id="3.30.50.10">
    <property type="entry name" value="Erythroid Transcription Factor GATA-1, subunit A"/>
    <property type="match status" value="2"/>
</dbReference>
<name>A0A0N1H3S0_9EURO</name>
<accession>A0A0N1H3S0</accession>
<evidence type="ECO:0000256" key="2">
    <source>
        <dbReference type="ARBA" id="ARBA00022723"/>
    </source>
</evidence>
<evidence type="ECO:0000256" key="10">
    <source>
        <dbReference type="SAM" id="MobiDB-lite"/>
    </source>
</evidence>
<dbReference type="CDD" id="cd00202">
    <property type="entry name" value="ZnF_GATA"/>
    <property type="match status" value="2"/>
</dbReference>
<feature type="compositionally biased region" description="Polar residues" evidence="10">
    <location>
        <begin position="208"/>
        <end position="220"/>
    </location>
</feature>
<sequence length="470" mass="49606">MLRQPSAEDLDAAHQLVSSARGERISPPRTSESSFVQAAPATTSVEQSEPQADTEIQQQDGDSESIERDPAGGFNQICSNCGTTKTPLWRRSPAGNTICNACGLYLKTRNTMRPTNFKRHASNPPPETGRQRVEASPVAPAPVAAQTQTSRPPLKEAEHTAGSCPGGGNCNGAGGAEGCGGCPAFNNRLARAQKGVANAPPAPANPPQSTVQNDEPSNANTTSAPSGPPPTTTPSTQSSMLVACKNCGTTLTPLWRRDESGHPICNACGLYFKLHGTHRPVQMKKATIKRRKRVVPAYSTTPSLAALTPRSETASSPGELAGSTSPEPMADDVEMSGYEPTEPLDPNQPAVKRRKPQGHMPVDFTGYNPATPALSHRNGNTPPPRLPPLKAGSPPTSAPLDTRPPLESTGDAWRAKIIAPTSSIDPALQAGGDRAGGEVNGKEEKRARLAREMEAMRAALKAKEREMDEL</sequence>
<dbReference type="EMBL" id="LFJN01000044">
    <property type="protein sequence ID" value="KPI35133.1"/>
    <property type="molecule type" value="Genomic_DNA"/>
</dbReference>
<dbReference type="GO" id="GO:0000978">
    <property type="term" value="F:RNA polymerase II cis-regulatory region sequence-specific DNA binding"/>
    <property type="evidence" value="ECO:0007669"/>
    <property type="project" value="TreeGrafter"/>
</dbReference>
<dbReference type="PROSITE" id="PS50114">
    <property type="entry name" value="GATA_ZN_FINGER_2"/>
    <property type="match status" value="2"/>
</dbReference>
<dbReference type="Pfam" id="PF00320">
    <property type="entry name" value="GATA"/>
    <property type="match status" value="2"/>
</dbReference>
<dbReference type="PRINTS" id="PR00619">
    <property type="entry name" value="GATAZNFINGER"/>
</dbReference>
<evidence type="ECO:0000313" key="12">
    <source>
        <dbReference type="EMBL" id="KPI35133.1"/>
    </source>
</evidence>
<proteinExistence type="predicted"/>
<dbReference type="GO" id="GO:0000122">
    <property type="term" value="P:negative regulation of transcription by RNA polymerase II"/>
    <property type="evidence" value="ECO:0007669"/>
    <property type="project" value="TreeGrafter"/>
</dbReference>
<keyword evidence="3" id="KW-0677">Repeat</keyword>
<dbReference type="FunFam" id="3.30.50.10:FF:000039">
    <property type="entry name" value="Siderophore transcription factor SreA"/>
    <property type="match status" value="1"/>
</dbReference>
<dbReference type="GeneID" id="28733101"/>
<dbReference type="InterPro" id="IPR000679">
    <property type="entry name" value="Znf_GATA"/>
</dbReference>
<dbReference type="SUPFAM" id="SSF57716">
    <property type="entry name" value="Glucocorticoid receptor-like (DNA-binding domain)"/>
    <property type="match status" value="2"/>
</dbReference>
<comment type="subcellular location">
    <subcellularLocation>
        <location evidence="1">Nucleus</location>
    </subcellularLocation>
</comment>
<feature type="region of interest" description="Disordered" evidence="10">
    <location>
        <begin position="423"/>
        <end position="444"/>
    </location>
</feature>
<reference evidence="12 13" key="1">
    <citation type="submission" date="2015-06" db="EMBL/GenBank/DDBJ databases">
        <title>Draft genome of the ant-associated black yeast Phialophora attae CBS 131958.</title>
        <authorList>
            <person name="Moreno L.F."/>
            <person name="Stielow B.J."/>
            <person name="de Hoog S."/>
            <person name="Vicente V.A."/>
            <person name="Weiss V.A."/>
            <person name="de Vries M."/>
            <person name="Cruz L.M."/>
            <person name="Souza E.M."/>
        </authorList>
    </citation>
    <scope>NUCLEOTIDE SEQUENCE [LARGE SCALE GENOMIC DNA]</scope>
    <source>
        <strain evidence="12 13">CBS 131958</strain>
    </source>
</reference>
<feature type="region of interest" description="Disordered" evidence="10">
    <location>
        <begin position="1"/>
        <end position="71"/>
    </location>
</feature>
<dbReference type="GO" id="GO:0034757">
    <property type="term" value="P:negative regulation of iron ion transport"/>
    <property type="evidence" value="ECO:0007669"/>
    <property type="project" value="UniProtKB-ARBA"/>
</dbReference>
<dbReference type="InterPro" id="IPR039355">
    <property type="entry name" value="Transcription_factor_GATA"/>
</dbReference>
<keyword evidence="7" id="KW-0804">Transcription</keyword>
<evidence type="ECO:0000256" key="9">
    <source>
        <dbReference type="PROSITE-ProRule" id="PRU00094"/>
    </source>
</evidence>
<dbReference type="Proteomes" id="UP000038010">
    <property type="component" value="Unassembled WGS sequence"/>
</dbReference>
<evidence type="ECO:0000256" key="1">
    <source>
        <dbReference type="ARBA" id="ARBA00004123"/>
    </source>
</evidence>
<feature type="compositionally biased region" description="Polar residues" evidence="10">
    <location>
        <begin position="310"/>
        <end position="326"/>
    </location>
</feature>
<feature type="region of interest" description="Disordered" evidence="10">
    <location>
        <begin position="114"/>
        <end position="161"/>
    </location>
</feature>